<sequence>MIPQPVSYQITGGSYQTLDVTLSPGETIIAEAGAMIFMEEGISYETCLGDGTEPNPGIMGKLFPSGSRPLPCETLFLTYFTNYGRGSRKISFSTPYVGSIHLIDLASFNHEIVIQRNAFICGPKGLKLQPYLFNRTGAAAKNDTMPLEKISGEGEVYVSIGGLLIERELHNETIHAETSSIVAFQPGISLSVDANDRLKTMVLGNSGATLATLSGSGKVWMQSHPIKKMIQTITTCIHQLHLNEGKILGKFYEE</sequence>
<dbReference type="AlphaFoldDB" id="A0A4R2ET59"/>
<dbReference type="PANTHER" id="PTHR43657">
    <property type="entry name" value="TRYPTOPHAN RNA-BINDING ATTENUATOR PROTEIN-LIKE PROTEIN"/>
    <property type="match status" value="1"/>
</dbReference>
<dbReference type="SUPFAM" id="SSF51219">
    <property type="entry name" value="TRAP-like"/>
    <property type="match status" value="1"/>
</dbReference>
<keyword evidence="2" id="KW-1185">Reference proteome</keyword>
<comment type="caution">
    <text evidence="1">The sequence shown here is derived from an EMBL/GenBank/DDBJ whole genome shotgun (WGS) entry which is preliminary data.</text>
</comment>
<proteinExistence type="predicted"/>
<dbReference type="Gene3D" id="3.60.160.10">
    <property type="entry name" value="Mitochondrial biogenesis AIM24"/>
    <property type="match status" value="1"/>
</dbReference>
<dbReference type="RefSeq" id="WP_131838300.1">
    <property type="nucleotide sequence ID" value="NZ_SLWB01000002.1"/>
</dbReference>
<organism evidence="1 2">
    <name type="scientific">Acetobacteroides hydrogenigenes</name>
    <dbReference type="NCBI Taxonomy" id="979970"/>
    <lineage>
        <taxon>Bacteria</taxon>
        <taxon>Pseudomonadati</taxon>
        <taxon>Bacteroidota</taxon>
        <taxon>Bacteroidia</taxon>
        <taxon>Bacteroidales</taxon>
        <taxon>Rikenellaceae</taxon>
        <taxon>Acetobacteroides</taxon>
    </lineage>
</organism>
<dbReference type="PANTHER" id="PTHR43657:SF1">
    <property type="entry name" value="ALTERED INHERITANCE OF MITOCHONDRIA PROTEIN 24, MITOCHONDRIAL"/>
    <property type="match status" value="1"/>
</dbReference>
<dbReference type="NCBIfam" id="TIGR00266">
    <property type="entry name" value="TIGR00266 family protein"/>
    <property type="match status" value="1"/>
</dbReference>
<dbReference type="EMBL" id="SLWB01000002">
    <property type="protein sequence ID" value="TCN72243.1"/>
    <property type="molecule type" value="Genomic_DNA"/>
</dbReference>
<dbReference type="Proteomes" id="UP000294830">
    <property type="component" value="Unassembled WGS sequence"/>
</dbReference>
<dbReference type="InterPro" id="IPR036983">
    <property type="entry name" value="AIM24_sf"/>
</dbReference>
<dbReference type="Pfam" id="PF01987">
    <property type="entry name" value="AIM24"/>
    <property type="match status" value="1"/>
</dbReference>
<gene>
    <name evidence="1" type="ORF">CLV25_102207</name>
</gene>
<accession>A0A4R2ET59</accession>
<evidence type="ECO:0000313" key="1">
    <source>
        <dbReference type="EMBL" id="TCN72243.1"/>
    </source>
</evidence>
<dbReference type="InterPro" id="IPR002838">
    <property type="entry name" value="AIM24"/>
</dbReference>
<name>A0A4R2ET59_9BACT</name>
<protein>
    <submittedName>
        <fullName evidence="1">Uncharacterized protein (TIGR00266 family)</fullName>
    </submittedName>
</protein>
<reference evidence="1 2" key="1">
    <citation type="submission" date="2019-03" db="EMBL/GenBank/DDBJ databases">
        <title>Genomic Encyclopedia of Archaeal and Bacterial Type Strains, Phase II (KMG-II): from individual species to whole genera.</title>
        <authorList>
            <person name="Goeker M."/>
        </authorList>
    </citation>
    <scope>NUCLEOTIDE SEQUENCE [LARGE SCALE GENOMIC DNA]</scope>
    <source>
        <strain evidence="1 2">RL-C</strain>
    </source>
</reference>
<dbReference type="InterPro" id="IPR016031">
    <property type="entry name" value="Trp_RNA-bd_attenuator-like_dom"/>
</dbReference>
<dbReference type="OrthoDB" id="9779518at2"/>
<evidence type="ECO:0000313" key="2">
    <source>
        <dbReference type="Proteomes" id="UP000294830"/>
    </source>
</evidence>